<dbReference type="EMBL" id="CP013970">
    <property type="protein sequence ID" value="AXF75422.1"/>
    <property type="molecule type" value="Genomic_DNA"/>
</dbReference>
<keyword evidence="5" id="KW-1185">Reference proteome</keyword>
<dbReference type="STRING" id="65700.SY86_18715"/>
<evidence type="ECO:0000313" key="3">
    <source>
        <dbReference type="EMBL" id="AXF76067.1"/>
    </source>
</evidence>
<dbReference type="PATRIC" id="fig|65700.7.peg.4652"/>
<dbReference type="EMBL" id="JXNU01000003">
    <property type="protein sequence ID" value="KKF37000.1"/>
    <property type="molecule type" value="Genomic_DNA"/>
</dbReference>
<feature type="region of interest" description="Disordered" evidence="1">
    <location>
        <begin position="63"/>
        <end position="93"/>
    </location>
</feature>
<organism evidence="4 5">
    <name type="scientific">Erwinia tracheiphila</name>
    <dbReference type="NCBI Taxonomy" id="65700"/>
    <lineage>
        <taxon>Bacteria</taxon>
        <taxon>Pseudomonadati</taxon>
        <taxon>Pseudomonadota</taxon>
        <taxon>Gammaproteobacteria</taxon>
        <taxon>Enterobacterales</taxon>
        <taxon>Erwiniaceae</taxon>
        <taxon>Erwinia</taxon>
    </lineage>
</organism>
<dbReference type="RefSeq" id="WP_016191191.1">
    <property type="nucleotide sequence ID" value="NZ_CP013970.1"/>
</dbReference>
<reference evidence="4 5" key="1">
    <citation type="submission" date="2015-01" db="EMBL/GenBank/DDBJ databases">
        <title>Erwinia tracheiphila.</title>
        <authorList>
            <person name="Shapiro L.R."/>
        </authorList>
    </citation>
    <scope>NUCLEOTIDE SEQUENCE [LARGE SCALE GENOMIC DNA]</scope>
    <source>
        <strain evidence="4 5">BuffGH</strain>
    </source>
</reference>
<dbReference type="EMBL" id="CP013970">
    <property type="protein sequence ID" value="AXF76067.1"/>
    <property type="molecule type" value="Genomic_DNA"/>
</dbReference>
<proteinExistence type="predicted"/>
<evidence type="ECO:0000313" key="4">
    <source>
        <dbReference type="EMBL" id="KKF37000.1"/>
    </source>
</evidence>
<accession>A0A0M2KCB3</accession>
<evidence type="ECO:0000256" key="1">
    <source>
        <dbReference type="SAM" id="MobiDB-lite"/>
    </source>
</evidence>
<feature type="compositionally biased region" description="Polar residues" evidence="1">
    <location>
        <begin position="63"/>
        <end position="78"/>
    </location>
</feature>
<gene>
    <name evidence="2" type="ORF">AV903_03755</name>
    <name evidence="3" type="ORF">AV903_08410</name>
    <name evidence="4" type="ORF">SY86_18715</name>
</gene>
<dbReference type="AlphaFoldDB" id="A0A0M2KCB3"/>
<sequence length="93" mass="10000">MSLIMDWWNYFLAGLAVVAALASAYIGGKKIGTTQTQAKADVKAAEVKSAQVAALAEKQKQNTQAVKDVQANNSSLSDSDARSKLRQSPFNRQ</sequence>
<evidence type="ECO:0000313" key="5">
    <source>
        <dbReference type="Proteomes" id="UP000033924"/>
    </source>
</evidence>
<dbReference type="Proteomes" id="UP000033924">
    <property type="component" value="Unassembled WGS sequence"/>
</dbReference>
<evidence type="ECO:0000313" key="2">
    <source>
        <dbReference type="EMBL" id="AXF75422.1"/>
    </source>
</evidence>
<dbReference type="Proteomes" id="UP000264980">
    <property type="component" value="Chromosome"/>
</dbReference>
<protein>
    <recommendedName>
        <fullName evidence="7">DUF2681 domain-containing protein</fullName>
    </recommendedName>
</protein>
<evidence type="ECO:0000313" key="6">
    <source>
        <dbReference type="Proteomes" id="UP000264980"/>
    </source>
</evidence>
<evidence type="ECO:0008006" key="7">
    <source>
        <dbReference type="Google" id="ProtNLM"/>
    </source>
</evidence>
<reference evidence="2 6" key="2">
    <citation type="submission" date="2016-01" db="EMBL/GenBank/DDBJ databases">
        <authorList>
            <person name="Oliw E.H."/>
        </authorList>
    </citation>
    <scope>NUCLEOTIDE SEQUENCE [LARGE SCALE GENOMIC DNA]</scope>
    <source>
        <strain evidence="2 6">MDcuke</strain>
    </source>
</reference>
<name>A0A0M2KCB3_9GAMM</name>